<dbReference type="HAMAP" id="MF_01924">
    <property type="entry name" value="A_A_dipeptidase"/>
    <property type="match status" value="1"/>
</dbReference>
<keyword evidence="6 9" id="KW-0224">Dipeptidase</keyword>
<dbReference type="GO" id="GO:0160237">
    <property type="term" value="F:D-Ala-D-Ala dipeptidase activity"/>
    <property type="evidence" value="ECO:0007669"/>
    <property type="project" value="UniProtKB-EC"/>
</dbReference>
<dbReference type="RefSeq" id="WP_310035070.1">
    <property type="nucleotide sequence ID" value="NZ_JAVDRL010000017.1"/>
</dbReference>
<dbReference type="InterPro" id="IPR009045">
    <property type="entry name" value="Zn_M74/Hedgehog-like"/>
</dbReference>
<comment type="similarity">
    <text evidence="9">Belongs to the peptidase M15D family.</text>
</comment>
<dbReference type="CDD" id="cd14840">
    <property type="entry name" value="D-Ala-D-Ala_dipeptidase_Aad"/>
    <property type="match status" value="1"/>
</dbReference>
<sequence length="328" mass="36321">MRIRIGAFALVAPLLIGLALSATAFAQPLDAAEMAAVGQYGQRAAPLTVFERAGVLRIDGQGRRDARLTPLGRNRYRIEGGGGELVLEPVAVRLDGARLPRHDFGAEVEAGVRAAVRADPDALRARALAAKPPVETTEHRPADLVDLSTLDPTLRLDIRYAGSDNFMGLPLYERPAAYLQRPAALALARAAQALKAKGYGLLVHDAYRPWFVTWMFWEATPPEDHMFVADPAQGSRHNRGCAVDLTLYDLKTGKPVEMPSRYDEMSGRSYADFIGGTTRQRAMRSLLREAMVAQGFEIYPEEWWHFDYKDWRHYGIGTKTFSELAAAR</sequence>
<comment type="catalytic activity">
    <reaction evidence="1 9">
        <text>D-alanyl-D-alanine + H2O = 2 D-alanine</text>
        <dbReference type="Rhea" id="RHEA:20661"/>
        <dbReference type="ChEBI" id="CHEBI:15377"/>
        <dbReference type="ChEBI" id="CHEBI:57416"/>
        <dbReference type="ChEBI" id="CHEBI:57822"/>
        <dbReference type="EC" id="3.4.13.22"/>
    </reaction>
</comment>
<evidence type="ECO:0000256" key="6">
    <source>
        <dbReference type="ARBA" id="ARBA00022997"/>
    </source>
</evidence>
<proteinExistence type="inferred from homology"/>
<feature type="signal peptide" evidence="10">
    <location>
        <begin position="1"/>
        <end position="26"/>
    </location>
</feature>
<accession>A0ABU1N6A2</accession>
<evidence type="ECO:0000256" key="2">
    <source>
        <dbReference type="ARBA" id="ARBA00022670"/>
    </source>
</evidence>
<reference evidence="11 12" key="1">
    <citation type="submission" date="2023-07" db="EMBL/GenBank/DDBJ databases">
        <title>Sorghum-associated microbial communities from plants grown in Nebraska, USA.</title>
        <authorList>
            <person name="Schachtman D."/>
        </authorList>
    </citation>
    <scope>NUCLEOTIDE SEQUENCE [LARGE SCALE GENOMIC DNA]</scope>
    <source>
        <strain evidence="11 12">DS2154</strain>
    </source>
</reference>
<dbReference type="InterPro" id="IPR000755">
    <property type="entry name" value="A_A_dipeptidase"/>
</dbReference>
<feature type="chain" id="PRO_5045765982" description="D-alanyl-D-alanine dipeptidase" evidence="10">
    <location>
        <begin position="27"/>
        <end position="328"/>
    </location>
</feature>
<evidence type="ECO:0000313" key="11">
    <source>
        <dbReference type="EMBL" id="MDR6533963.1"/>
    </source>
</evidence>
<evidence type="ECO:0000256" key="9">
    <source>
        <dbReference type="HAMAP-Rule" id="MF_01924"/>
    </source>
</evidence>
<evidence type="ECO:0000256" key="7">
    <source>
        <dbReference type="ARBA" id="ARBA00023049"/>
    </source>
</evidence>
<evidence type="ECO:0000256" key="8">
    <source>
        <dbReference type="ARBA" id="ARBA00023316"/>
    </source>
</evidence>
<evidence type="ECO:0000256" key="3">
    <source>
        <dbReference type="ARBA" id="ARBA00022723"/>
    </source>
</evidence>
<comment type="function">
    <text evidence="9">Catalyzes hydrolysis of the D-alanyl-D-alanine dipeptide.</text>
</comment>
<dbReference type="EMBL" id="JAVDRL010000017">
    <property type="protein sequence ID" value="MDR6533963.1"/>
    <property type="molecule type" value="Genomic_DNA"/>
</dbReference>
<evidence type="ECO:0000256" key="1">
    <source>
        <dbReference type="ARBA" id="ARBA00001362"/>
    </source>
</evidence>
<dbReference type="Proteomes" id="UP001262754">
    <property type="component" value="Unassembled WGS sequence"/>
</dbReference>
<feature type="binding site" evidence="9">
    <location>
        <position position="305"/>
    </location>
    <ligand>
        <name>Zn(2+)</name>
        <dbReference type="ChEBI" id="CHEBI:29105"/>
        <note>catalytic</note>
    </ligand>
</feature>
<feature type="site" description="Transition state stabilizer" evidence="9">
    <location>
        <position position="208"/>
    </location>
</feature>
<dbReference type="Pfam" id="PF01427">
    <property type="entry name" value="Peptidase_M15"/>
    <property type="match status" value="1"/>
</dbReference>
<keyword evidence="4 9" id="KW-0378">Hydrolase</keyword>
<keyword evidence="12" id="KW-1185">Reference proteome</keyword>
<evidence type="ECO:0000256" key="5">
    <source>
        <dbReference type="ARBA" id="ARBA00022833"/>
    </source>
</evidence>
<dbReference type="SUPFAM" id="SSF55166">
    <property type="entry name" value="Hedgehog/DD-peptidase"/>
    <property type="match status" value="1"/>
</dbReference>
<dbReference type="PANTHER" id="PTHR43126">
    <property type="entry name" value="D-ALANYL-D-ALANINE DIPEPTIDASE"/>
    <property type="match status" value="1"/>
</dbReference>
<keyword evidence="3 9" id="KW-0479">Metal-binding</keyword>
<keyword evidence="8" id="KW-0961">Cell wall biogenesis/degradation</keyword>
<feature type="binding site" evidence="9">
    <location>
        <position position="244"/>
    </location>
    <ligand>
        <name>Zn(2+)</name>
        <dbReference type="ChEBI" id="CHEBI:29105"/>
        <note>catalytic</note>
    </ligand>
</feature>
<feature type="binding site" evidence="9">
    <location>
        <position position="237"/>
    </location>
    <ligand>
        <name>Zn(2+)</name>
        <dbReference type="ChEBI" id="CHEBI:29105"/>
        <note>catalytic</note>
    </ligand>
</feature>
<organism evidence="11 12">
    <name type="scientific">Caulobacter rhizosphaerae</name>
    <dbReference type="NCBI Taxonomy" id="2010972"/>
    <lineage>
        <taxon>Bacteria</taxon>
        <taxon>Pseudomonadati</taxon>
        <taxon>Pseudomonadota</taxon>
        <taxon>Alphaproteobacteria</taxon>
        <taxon>Caulobacterales</taxon>
        <taxon>Caulobacteraceae</taxon>
        <taxon>Caulobacter</taxon>
    </lineage>
</organism>
<evidence type="ECO:0000256" key="4">
    <source>
        <dbReference type="ARBA" id="ARBA00022801"/>
    </source>
</evidence>
<comment type="caution">
    <text evidence="11">The sequence shown here is derived from an EMBL/GenBank/DDBJ whole genome shotgun (WGS) entry which is preliminary data.</text>
</comment>
<dbReference type="EC" id="3.4.13.22" evidence="9"/>
<comment type="cofactor">
    <cofactor evidence="9">
        <name>Zn(2+)</name>
        <dbReference type="ChEBI" id="CHEBI:29105"/>
    </cofactor>
    <text evidence="9">Binds 1 zinc ion per subunit.</text>
</comment>
<keyword evidence="2 9" id="KW-0645">Protease</keyword>
<protein>
    <recommendedName>
        <fullName evidence="9">D-alanyl-D-alanine dipeptidase</fullName>
        <shortName evidence="9">D-Ala-D-Ala dipeptidase</shortName>
        <ecNumber evidence="9">3.4.13.22</ecNumber>
    </recommendedName>
</protein>
<gene>
    <name evidence="9" type="primary">ddpX</name>
    <name evidence="11" type="ORF">J2800_004733</name>
</gene>
<evidence type="ECO:0000256" key="10">
    <source>
        <dbReference type="SAM" id="SignalP"/>
    </source>
</evidence>
<dbReference type="Gene3D" id="3.30.1380.10">
    <property type="match status" value="1"/>
</dbReference>
<keyword evidence="7 9" id="KW-0482">Metalloprotease</keyword>
<evidence type="ECO:0000313" key="12">
    <source>
        <dbReference type="Proteomes" id="UP001262754"/>
    </source>
</evidence>
<keyword evidence="5 9" id="KW-0862">Zinc</keyword>
<feature type="active site" description="Proton donor/acceptor" evidence="9">
    <location>
        <position position="302"/>
    </location>
</feature>
<name>A0ABU1N6A2_9CAUL</name>
<keyword evidence="10" id="KW-0732">Signal</keyword>
<dbReference type="PANTHER" id="PTHR43126:SF1">
    <property type="entry name" value="D-ALANYL-D-ALANINE DIPEPTIDASE"/>
    <property type="match status" value="1"/>
</dbReference>